<dbReference type="GO" id="GO:0043041">
    <property type="term" value="P:amino acid activation for nonribosomal peptide biosynthetic process"/>
    <property type="evidence" value="ECO:0007669"/>
    <property type="project" value="TreeGrafter"/>
</dbReference>
<dbReference type="NCBIfam" id="TIGR01733">
    <property type="entry name" value="AA-adenyl-dom"/>
    <property type="match status" value="2"/>
</dbReference>
<dbReference type="PROSITE" id="PS00455">
    <property type="entry name" value="AMP_BINDING"/>
    <property type="match status" value="2"/>
</dbReference>
<dbReference type="SMART" id="SM00823">
    <property type="entry name" value="PKS_PP"/>
    <property type="match status" value="3"/>
</dbReference>
<comment type="similarity">
    <text evidence="2">Belongs to the ATP-dependent AMP-binding enzyme family.</text>
</comment>
<evidence type="ECO:0000256" key="3">
    <source>
        <dbReference type="ARBA" id="ARBA00022450"/>
    </source>
</evidence>
<dbReference type="Gene3D" id="2.30.38.10">
    <property type="entry name" value="Luciferase, Domain 3"/>
    <property type="match status" value="3"/>
</dbReference>
<dbReference type="Gene3D" id="3.40.50.980">
    <property type="match status" value="4"/>
</dbReference>
<evidence type="ECO:0000313" key="11">
    <source>
        <dbReference type="EMBL" id="PUA37347.1"/>
    </source>
</evidence>
<feature type="domain" description="Carrier" evidence="9">
    <location>
        <begin position="181"/>
        <end position="256"/>
    </location>
</feature>
<dbReference type="RefSeq" id="WP_146189924.1">
    <property type="nucleotide sequence ID" value="NZ_PYHP01000053.1"/>
</dbReference>
<dbReference type="PROSITE" id="PS00012">
    <property type="entry name" value="PHOSPHOPANTETHEINE"/>
    <property type="match status" value="1"/>
</dbReference>
<keyword evidence="3" id="KW-0596">Phosphopantetheine</keyword>
<dbReference type="InterPro" id="IPR045851">
    <property type="entry name" value="AMP-bd_C_sf"/>
</dbReference>
<feature type="domain" description="Carrier" evidence="9">
    <location>
        <begin position="2737"/>
        <end position="2812"/>
    </location>
</feature>
<evidence type="ECO:0000256" key="2">
    <source>
        <dbReference type="ARBA" id="ARBA00006432"/>
    </source>
</evidence>
<feature type="non-terminal residue" evidence="11">
    <location>
        <position position="2857"/>
    </location>
</feature>
<dbReference type="FunFam" id="2.30.38.10:FF:000001">
    <property type="entry name" value="Non-ribosomal peptide synthetase PvdI"/>
    <property type="match status" value="3"/>
</dbReference>
<protein>
    <submittedName>
        <fullName evidence="11">Non-ribosomal peptide synthetase</fullName>
    </submittedName>
</protein>
<dbReference type="GO" id="GO:0017000">
    <property type="term" value="P:antibiotic biosynthetic process"/>
    <property type="evidence" value="ECO:0007669"/>
    <property type="project" value="UniProtKB-KW"/>
</dbReference>
<dbReference type="InterPro" id="IPR023213">
    <property type="entry name" value="CAT-like_dom_sf"/>
</dbReference>
<evidence type="ECO:0000256" key="8">
    <source>
        <dbReference type="ARBA" id="ARBA00023268"/>
    </source>
</evidence>
<accession>A0A2T6FZL1</accession>
<dbReference type="FunFam" id="3.40.50.980:FF:000002">
    <property type="entry name" value="Enterobactin synthetase component F"/>
    <property type="match status" value="1"/>
</dbReference>
<evidence type="ECO:0000313" key="12">
    <source>
        <dbReference type="Proteomes" id="UP000244184"/>
    </source>
</evidence>
<dbReference type="InterPro" id="IPR000873">
    <property type="entry name" value="AMP-dep_synth/lig_dom"/>
</dbReference>
<name>A0A2T6FZL1_9BACL</name>
<dbReference type="Gene3D" id="3.30.559.30">
    <property type="entry name" value="Nonribosomal peptide synthetase, condensation domain"/>
    <property type="match status" value="3"/>
</dbReference>
<dbReference type="PANTHER" id="PTHR45527">
    <property type="entry name" value="NONRIBOSOMAL PEPTIDE SYNTHETASE"/>
    <property type="match status" value="1"/>
</dbReference>
<dbReference type="NCBIfam" id="NF003417">
    <property type="entry name" value="PRK04813.1"/>
    <property type="match status" value="3"/>
</dbReference>
<dbReference type="NCBIfam" id="TIGR01720">
    <property type="entry name" value="NRPS-para261"/>
    <property type="match status" value="1"/>
</dbReference>
<comment type="cofactor">
    <cofactor evidence="1">
        <name>pantetheine 4'-phosphate</name>
        <dbReference type="ChEBI" id="CHEBI:47942"/>
    </cofactor>
</comment>
<feature type="domain" description="Rhodanese" evidence="10">
    <location>
        <begin position="713"/>
        <end position="795"/>
    </location>
</feature>
<evidence type="ECO:0000256" key="7">
    <source>
        <dbReference type="ARBA" id="ARBA00023194"/>
    </source>
</evidence>
<dbReference type="CDD" id="cd19543">
    <property type="entry name" value="DCL_NRPS"/>
    <property type="match status" value="1"/>
</dbReference>
<dbReference type="CDD" id="cd19531">
    <property type="entry name" value="LCL_NRPS-like"/>
    <property type="match status" value="1"/>
</dbReference>
<dbReference type="Pfam" id="PF00501">
    <property type="entry name" value="AMP-binding"/>
    <property type="match status" value="2"/>
</dbReference>
<keyword evidence="7" id="KW-0045">Antibiotic biosynthesis</keyword>
<dbReference type="GO" id="GO:0005829">
    <property type="term" value="C:cytosol"/>
    <property type="evidence" value="ECO:0007669"/>
    <property type="project" value="TreeGrafter"/>
</dbReference>
<dbReference type="FunFam" id="1.10.1200.10:FF:000005">
    <property type="entry name" value="Nonribosomal peptide synthetase 1"/>
    <property type="match status" value="3"/>
</dbReference>
<sequence>IIGKGNQGLQPVGVAGELCIAGVGLARGYLNRPELTEEKFVNHPLVPGERIYRTGDLARWLPDGNIEYLGRIDHQVKIRGYRIELGEIEAQLLKLAPVQQAVVIAREDGSGQKQLCAYIVAEQQMTVSELRGELSRELPGYMIPSYFVQLEQMPLSANGKLDRKALPAPEGSVPTGTEYVAPRTAAEAQLVEIWQEVLGVSKVGIRDNFFEIGGHSLRATVLVARIHKELHSSFALREVFQATTIEQMAQLIEERDTLTYNSIPLIEERAYYPVSSGQKRLYLLSHLEGGEISYNMPEIMTVEGALDRDRLENAFQQLIQRHETLRTSFELIDGQPVQQVHASVPFKVEYAQVGYEQLEHHIRGFIRSFDLSQAPLLRVGLIELEKDRHLLLFDMHHIISDGVSVGIMVQEFARLYEGNELPSLRIQYKDYAAWQLSEVQSERVSRQEAYWLDAFKGELPVLDLPTDYVRPTLQSFEGNRFEFTIDNQRSSGLRKLAAETGSTLYMVLLAIYTSMLHKYAGQEDIIVGTPIAGRPHADLESMIGMFVNTLAIRNFPSGEKTFYDYVLEVKETALKAYDNQDYPFEELVDKLNVKRDLSRNPLFDTMFVLQNAEPGDQKLEGLQFKSYPHEHQVAKFDLVFTVVEETEGLVCSVEYARALYKEETIKRMALHFTQLMDEAIQTPHAKLSALGIITEQEKALITQSFNDTAADYPRERTLHELFEQQAEQTADQVAVVFEDKQLTYCELNERANRLARTLRAEGVQPDQLVGIMVERSLDMIVGILGILKAGGAYVPIDPEYPQERIQYMLADSGIGLLLTQNHLMDQVDFAGKLVDLNSDASYHEDGSNLGIAVESNHLAYVIYTSGTTGKPKGTLIEHKNVVRLLFNDRNLFDFGASDTWTLFHSFCFDFSVWEMYGALLYGGKLVIVPPLTAKSPEQFLQLLKEQQVTILNQTPTYFYQLQQEELSHARAELKLRNIIFGGEALNPALLKDWRAKYPHIKLINMYGITETTVHVTYKEITETEIALGKSNIGTTIPTLRAYILDEQRRIQPIGIAGEMYVAGEGLARGYLNRPELTAARFVDNPYEHGERMYRTGDLARWLPDGNLEYLGRIDHQVKIRGYRIELGEVEAQLLKVASMHEATVLAREDANGQKYLVAYFVASQELTVSDLRGALSEELPGYMIPSYFVQLEQMPLTPNGKLDRKALPAPEGSVQTGTEYVAPRTEVEQTLASVWQGVLGTGRVGVRDDFFELGGDSIKAIQVSSRLFQAGYKLEMKDLFKHPTIGELSSHIQAVTRIAEQGEVRGAAKLTPIQRWFFEQPSADPHHFNQAVMLYREQGFEEAAVRQAMQKIAEHHDALRLVYRQTEQGYEAWNRGIGEGELYSLEVVNFKGEADIAQAVEAKASEIQGSISLSEGPLMKLGLFRCDDGDHLLIAIHHLAVDGVSWRILFEDFATGYEQALSGEEIRLPQKTDSFRNWAQQLEEYAKSPALESERSYWEQLEQVKPTPLPKDTEQEAAWVGDSEAVTVRWTEAETEQLLKEAHRAYNTEMNDLLLTALGRAIQSWTGMEQVLVNLEGHGREQIVADIDITRTIGWFTSQYPVVLEMGASKDIAYQIKRVKEGLRQIPQKGIGYGILKHLANAEENRAAFTAKPEISFNYLGQFDQDFENSELQISSYPVGASVSGNRTQTYVLDINGMVSEGALQLTIGYSGKEYRSETMERLAGMVRQALQEVVGHCVEKEKPELTPSDVLLKGLTVEELEQLVEQTGHIGELEDVYKLTPMQKGMLFHSQLEPDSAAYFEQLTFELRGTFGIESFVKGLDVLAQRHAILRTNFYTTRGDLPVQVVFRDKKLESHYEDLRGMNEAQREAYLATYAEKDKTRGFDLTKDALLRISILRTGEESYRHLWSFHHIIMDGWCVPLVTNEVFDIYFALEQGRNPELAPVQSYSQYIEWLEQRDEEEASTYWREYLKGYDQQPVLPQGKAGEKAAEDKATARAPEQVVCDLGLDLTQRLNQVAKQYQVTVNTLLQVAWGILLQRYNGIQDVVFGSVVSGRPAEIPGIESIIGLFINTIPVRIRTEESDTVADVIRRTQEQSLASHAYDTYPLYEIQARTEQKQQLITHIMVFENYPVEQQMEQSGSNQVDFEIADVHMFEQTNYPFDVVVLPGEEMKIILRYNEMIYDGDAVEQLGNHLVWFMEQLVANPSIRIRDLELATNAEKIQILEHFNDTAAEYPQEKTIHQLFEEQVERTPEQVAVVFEDKQLTYRELNERANRLGRTLRAEGVQPDQPVGILIERSLEMMISVYGILKAGGAYVPIDPKYPQDRIRYMLEDSGARVLLTLDHLRGHAVGFDGKVLTLDGPQTYHDDGSNLEAASGPNHLAYVIYTSGSTGKPKGVMIEHSSAVNFIWGIADQIDFASGKSMLGITTISFDIFVLETLLPLSRGIKILLANDQQQTDPRLLSELIVRQRVDMIQMTPSRLQLLLTSEYAKCLDGVGEIMIGGEAFPHTLLDSLQQRTNARLYNMYGPTETTVWSSLAEVTDAQRITIGKPILNTQMYIVDGGQLQPPGVAGELCIAGAGLARGYLNRPELTAEKFVKNPFAAGERMYRTGDLARWLPDGNIEYLGRIDHQVKIRGYRIELGEVEAQMLSVRAVQEAVVVAREDETGLKQLCAYFVAEYALTVSEWRDALSDKLPEYMIPSYFMQLEQMPLTPNGKVDRKALPAPEGSMLTGTEYVAPRTAAEVQLAQIWQEVLGIPSVGVKDDFFNIGGHSLRATQLVSRIHKGMDSRISLREVFQSSTIEQMAQLIEDRERIAYASIPLVEESEYYAVSSAQKRLYILSQLEGDGISYNMPGIMR</sequence>
<dbReference type="GO" id="GO:0044550">
    <property type="term" value="P:secondary metabolite biosynthetic process"/>
    <property type="evidence" value="ECO:0007669"/>
    <property type="project" value="UniProtKB-ARBA"/>
</dbReference>
<dbReference type="GO" id="GO:0016874">
    <property type="term" value="F:ligase activity"/>
    <property type="evidence" value="ECO:0007669"/>
    <property type="project" value="UniProtKB-KW"/>
</dbReference>
<dbReference type="SUPFAM" id="SSF56801">
    <property type="entry name" value="Acetyl-CoA synthetase-like"/>
    <property type="match status" value="3"/>
</dbReference>
<dbReference type="SUPFAM" id="SSF52777">
    <property type="entry name" value="CoA-dependent acyltransferases"/>
    <property type="match status" value="6"/>
</dbReference>
<evidence type="ECO:0000256" key="5">
    <source>
        <dbReference type="ARBA" id="ARBA00022598"/>
    </source>
</evidence>
<dbReference type="InterPro" id="IPR006162">
    <property type="entry name" value="Ppantetheine_attach_site"/>
</dbReference>
<dbReference type="InterPro" id="IPR020806">
    <property type="entry name" value="PKS_PP-bd"/>
</dbReference>
<dbReference type="InterPro" id="IPR009081">
    <property type="entry name" value="PP-bd_ACP"/>
</dbReference>
<dbReference type="PANTHER" id="PTHR45527:SF14">
    <property type="entry name" value="PLIPASTATIN SYNTHASE SUBUNIT B"/>
    <property type="match status" value="1"/>
</dbReference>
<dbReference type="PROSITE" id="PS50206">
    <property type="entry name" value="RHODANESE_3"/>
    <property type="match status" value="1"/>
</dbReference>
<evidence type="ECO:0000256" key="1">
    <source>
        <dbReference type="ARBA" id="ARBA00001957"/>
    </source>
</evidence>
<dbReference type="SUPFAM" id="SSF47336">
    <property type="entry name" value="ACP-like"/>
    <property type="match status" value="3"/>
</dbReference>
<keyword evidence="4" id="KW-0597">Phosphoprotein</keyword>
<dbReference type="InterPro" id="IPR025110">
    <property type="entry name" value="AMP-bd_C"/>
</dbReference>
<dbReference type="Gene3D" id="3.30.300.30">
    <property type="match status" value="3"/>
</dbReference>
<dbReference type="EMBL" id="PYHP01000053">
    <property type="protein sequence ID" value="PUA37347.1"/>
    <property type="molecule type" value="Genomic_DNA"/>
</dbReference>
<feature type="non-terminal residue" evidence="11">
    <location>
        <position position="1"/>
    </location>
</feature>
<dbReference type="InterPro" id="IPR001763">
    <property type="entry name" value="Rhodanese-like_dom"/>
</dbReference>
<dbReference type="InterPro" id="IPR036736">
    <property type="entry name" value="ACP-like_sf"/>
</dbReference>
<dbReference type="Pfam" id="PF00668">
    <property type="entry name" value="Condensation"/>
    <property type="match status" value="3"/>
</dbReference>
<evidence type="ECO:0000256" key="4">
    <source>
        <dbReference type="ARBA" id="ARBA00022553"/>
    </source>
</evidence>
<dbReference type="Pfam" id="PF13193">
    <property type="entry name" value="AMP-binding_C"/>
    <property type="match status" value="3"/>
</dbReference>
<dbReference type="GO" id="GO:0008610">
    <property type="term" value="P:lipid biosynthetic process"/>
    <property type="evidence" value="ECO:0007669"/>
    <property type="project" value="UniProtKB-ARBA"/>
</dbReference>
<dbReference type="InterPro" id="IPR001242">
    <property type="entry name" value="Condensation_dom"/>
</dbReference>
<gene>
    <name evidence="11" type="ORF">C8Z91_20585</name>
</gene>
<comment type="caution">
    <text evidence="11">The sequence shown here is derived from an EMBL/GenBank/DDBJ whole genome shotgun (WGS) entry which is preliminary data.</text>
</comment>
<organism evidence="11 12">
    <name type="scientific">Paenibacillus elgii</name>
    <dbReference type="NCBI Taxonomy" id="189691"/>
    <lineage>
        <taxon>Bacteria</taxon>
        <taxon>Bacillati</taxon>
        <taxon>Bacillota</taxon>
        <taxon>Bacilli</taxon>
        <taxon>Bacillales</taxon>
        <taxon>Paenibacillaceae</taxon>
        <taxon>Paenibacillus</taxon>
    </lineage>
</organism>
<keyword evidence="5" id="KW-0436">Ligase</keyword>
<dbReference type="InterPro" id="IPR020845">
    <property type="entry name" value="AMP-binding_CS"/>
</dbReference>
<dbReference type="FunFam" id="3.40.50.12780:FF:000012">
    <property type="entry name" value="Non-ribosomal peptide synthetase"/>
    <property type="match status" value="2"/>
</dbReference>
<evidence type="ECO:0000256" key="6">
    <source>
        <dbReference type="ARBA" id="ARBA00022737"/>
    </source>
</evidence>
<evidence type="ECO:0000259" key="9">
    <source>
        <dbReference type="PROSITE" id="PS50075"/>
    </source>
</evidence>
<dbReference type="FunFam" id="3.30.300.30:FF:000010">
    <property type="entry name" value="Enterobactin synthetase component F"/>
    <property type="match status" value="3"/>
</dbReference>
<keyword evidence="6" id="KW-0677">Repeat</keyword>
<feature type="domain" description="Carrier" evidence="9">
    <location>
        <begin position="1222"/>
        <end position="1296"/>
    </location>
</feature>
<dbReference type="InterPro" id="IPR010060">
    <property type="entry name" value="NRPS_synth"/>
</dbReference>
<dbReference type="FunFam" id="3.40.50.980:FF:000001">
    <property type="entry name" value="Non-ribosomal peptide synthetase"/>
    <property type="match status" value="2"/>
</dbReference>
<dbReference type="PROSITE" id="PS50075">
    <property type="entry name" value="CARRIER"/>
    <property type="match status" value="3"/>
</dbReference>
<dbReference type="CDD" id="cd19534">
    <property type="entry name" value="E_NRPS"/>
    <property type="match status" value="1"/>
</dbReference>
<dbReference type="Gene3D" id="3.30.559.10">
    <property type="entry name" value="Chloramphenicol acetyltransferase-like domain"/>
    <property type="match status" value="3"/>
</dbReference>
<dbReference type="Proteomes" id="UP000244184">
    <property type="component" value="Unassembled WGS sequence"/>
</dbReference>
<dbReference type="InterPro" id="IPR010071">
    <property type="entry name" value="AA_adenyl_dom"/>
</dbReference>
<dbReference type="Gene3D" id="1.10.1200.10">
    <property type="entry name" value="ACP-like"/>
    <property type="match status" value="3"/>
</dbReference>
<dbReference type="GO" id="GO:0031177">
    <property type="term" value="F:phosphopantetheine binding"/>
    <property type="evidence" value="ECO:0007669"/>
    <property type="project" value="InterPro"/>
</dbReference>
<proteinExistence type="inferred from homology"/>
<keyword evidence="8" id="KW-0511">Multifunctional enzyme</keyword>
<dbReference type="Pfam" id="PF00550">
    <property type="entry name" value="PP-binding"/>
    <property type="match status" value="3"/>
</dbReference>
<evidence type="ECO:0000259" key="10">
    <source>
        <dbReference type="PROSITE" id="PS50206"/>
    </source>
</evidence>
<reference evidence="11 12" key="1">
    <citation type="submission" date="2018-03" db="EMBL/GenBank/DDBJ databases">
        <title>Genome sequence of Paenibacillus elgii strain AC13 an antimicrobial compound producing bacteria.</title>
        <authorList>
            <person name="Kurokawa A.S."/>
            <person name="Araujo J.F."/>
            <person name="Costa R.A."/>
            <person name="Ortega D.B."/>
            <person name="Pires A.S."/>
            <person name="Pappas G.J.Jr."/>
            <person name="Franco O.L."/>
            <person name="Barreto C."/>
            <person name="Magalhaes B.S."/>
            <person name="Kruger R.H."/>
        </authorList>
    </citation>
    <scope>NUCLEOTIDE SEQUENCE [LARGE SCALE GENOMIC DNA]</scope>
    <source>
        <strain evidence="11 12">AC13</strain>
    </source>
</reference>